<comment type="caution">
    <text evidence="2">The sequence shown here is derived from an EMBL/GenBank/DDBJ whole genome shotgun (WGS) entry which is preliminary data.</text>
</comment>
<evidence type="ECO:0000313" key="2">
    <source>
        <dbReference type="EMBL" id="KGX17084.1"/>
    </source>
</evidence>
<dbReference type="Proteomes" id="UP000030475">
    <property type="component" value="Unassembled WGS sequence"/>
</dbReference>
<proteinExistence type="predicted"/>
<organism evidence="2 3">
    <name type="scientific">Burkholderia pseudomallei</name>
    <name type="common">Pseudomonas pseudomallei</name>
    <dbReference type="NCBI Taxonomy" id="28450"/>
    <lineage>
        <taxon>Bacteria</taxon>
        <taxon>Pseudomonadati</taxon>
        <taxon>Pseudomonadota</taxon>
        <taxon>Betaproteobacteria</taxon>
        <taxon>Burkholderiales</taxon>
        <taxon>Burkholderiaceae</taxon>
        <taxon>Burkholderia</taxon>
        <taxon>pseudomallei group</taxon>
    </lineage>
</organism>
<reference evidence="2 3" key="1">
    <citation type="submission" date="2014-08" db="EMBL/GenBank/DDBJ databases">
        <authorList>
            <person name="Bunnell A."/>
            <person name="Chain P.S."/>
            <person name="Chertkov O."/>
            <person name="Currie B.J."/>
            <person name="Daligault H.E."/>
            <person name="Davenport K.W."/>
            <person name="Davis C."/>
            <person name="Gleasner C.D."/>
            <person name="Johnson S.L."/>
            <person name="Kaestli M."/>
            <person name="Koren S."/>
            <person name="Kunde Y.A."/>
            <person name="Mayo M."/>
            <person name="McMurry K.K."/>
            <person name="Price E.P."/>
            <person name="Reitenga K.G."/>
            <person name="Robison R."/>
            <person name="Rosovitz M.J."/>
            <person name="Sarovich D.S."/>
            <person name="Teshima H."/>
        </authorList>
    </citation>
    <scope>NUCLEOTIDE SEQUENCE [LARGE SCALE GENOMIC DNA]</scope>
    <source>
        <strain evidence="2 3">MSHR44</strain>
    </source>
</reference>
<feature type="region of interest" description="Disordered" evidence="1">
    <location>
        <begin position="59"/>
        <end position="78"/>
    </location>
</feature>
<name>A0AA40MEZ6_BURPE</name>
<dbReference type="AlphaFoldDB" id="A0AA40MEZ6"/>
<evidence type="ECO:0000256" key="1">
    <source>
        <dbReference type="SAM" id="MobiDB-lite"/>
    </source>
</evidence>
<dbReference type="RefSeq" id="WP_080302156.1">
    <property type="nucleotide sequence ID" value="NZ_KN323090.1"/>
</dbReference>
<accession>A0AA40MEZ6</accession>
<evidence type="ECO:0000313" key="3">
    <source>
        <dbReference type="Proteomes" id="UP000030475"/>
    </source>
</evidence>
<dbReference type="EMBL" id="JQIM01000007">
    <property type="protein sequence ID" value="KGX17084.1"/>
    <property type="molecule type" value="Genomic_DNA"/>
</dbReference>
<gene>
    <name evidence="2" type="ORF">Y036_5973</name>
</gene>
<protein>
    <submittedName>
        <fullName evidence="2">Exported protein</fullName>
    </submittedName>
</protein>
<sequence length="78" mass="8308">MSPAKRTLTIVVLAIGYLTALLIGQHHAARSPSEVTVLPVDGVDASCLVENHYIGDGEIRGRQTCSPSNAEAPRRGRN</sequence>